<reference evidence="9 10" key="1">
    <citation type="journal article" date="2019" name="Int. J. Syst. Evol. Microbiol.">
        <title>Anaerobacillus alkaliphilus sp. nov., a novel alkaliphilic and moderately halophilic bacterium.</title>
        <authorList>
            <person name="Borsodi A.K."/>
            <person name="Aszalos J.M."/>
            <person name="Bihari P."/>
            <person name="Nagy I."/>
            <person name="Schumann P."/>
            <person name="Sproer C."/>
            <person name="Kovacs A.L."/>
            <person name="Boka K."/>
            <person name="Dobosy P."/>
            <person name="Ovari M."/>
            <person name="Szili-Kovacs T."/>
            <person name="Toth E."/>
        </authorList>
    </citation>
    <scope>NUCLEOTIDE SEQUENCE [LARGE SCALE GENOMIC DNA]</scope>
    <source>
        <strain evidence="9 10">B16-10</strain>
    </source>
</reference>
<evidence type="ECO:0000256" key="1">
    <source>
        <dbReference type="ARBA" id="ARBA00001933"/>
    </source>
</evidence>
<sequence>MNSHLPISINVNKYRFKYLALYHGLREAILEGKLKQGYKLPSTRELSANYEINRNTVKQVYEMLLADGYIHTKTGSGTYVSYTPQKLEPKTVKEKSVKLSQWGKKLPYLYNEEKKVPFHFGIGFSPDYENFPVSDWKRAINLAAKELNYLVKKDLPDQGLYELREAISSYLMRTRGITCEPEDIFITNGTMHAFSLLAQLLISPGDRIVIEDPTFGSMKETLYALEAHLITVPVHTDDFLVENWESSLAYVTPSHQFPTGRIMPLEQRIALLEWANQNDSLIIEDDYDSEFRRKGRPIEPLKVLDYEDRVIFLGTFSKTILPGLRIGYTILPKHVKPYFQAAKHIFQPYTTSALEQMAITLFLRNGNYEKHLRKMNRIYSAKYEKFIFLFEKYLPNAFEWISSESGMHVFGWWRYSEGKYLVFIERCNAHGIYWISDIAGFTEKPPRPAAIFGFSSFDYEEMENAISTMGEIFQEVLHGIYV</sequence>
<dbReference type="OrthoDB" id="9802328at2"/>
<dbReference type="EMBL" id="QOUX01000042">
    <property type="protein sequence ID" value="RXI99812.1"/>
    <property type="molecule type" value="Genomic_DNA"/>
</dbReference>
<dbReference type="InterPro" id="IPR004839">
    <property type="entry name" value="Aminotransferase_I/II_large"/>
</dbReference>
<dbReference type="GO" id="GO:0008483">
    <property type="term" value="F:transaminase activity"/>
    <property type="evidence" value="ECO:0007669"/>
    <property type="project" value="UniProtKB-KW"/>
</dbReference>
<dbReference type="GO" id="GO:0003677">
    <property type="term" value="F:DNA binding"/>
    <property type="evidence" value="ECO:0007669"/>
    <property type="project" value="UniProtKB-KW"/>
</dbReference>
<dbReference type="InterPro" id="IPR036390">
    <property type="entry name" value="WH_DNA-bd_sf"/>
</dbReference>
<dbReference type="RefSeq" id="WP_129078669.1">
    <property type="nucleotide sequence ID" value="NZ_QOUX01000042.1"/>
</dbReference>
<dbReference type="Pfam" id="PF00155">
    <property type="entry name" value="Aminotran_1_2"/>
    <property type="match status" value="1"/>
</dbReference>
<accession>A0A4Q0VSN2</accession>
<keyword evidence="4" id="KW-0663">Pyridoxal phosphate</keyword>
<dbReference type="SMART" id="SM00345">
    <property type="entry name" value="HTH_GNTR"/>
    <property type="match status" value="1"/>
</dbReference>
<organism evidence="9 10">
    <name type="scientific">Anaerobacillus alkaliphilus</name>
    <dbReference type="NCBI Taxonomy" id="1548597"/>
    <lineage>
        <taxon>Bacteria</taxon>
        <taxon>Bacillati</taxon>
        <taxon>Bacillota</taxon>
        <taxon>Bacilli</taxon>
        <taxon>Bacillales</taxon>
        <taxon>Bacillaceae</taxon>
        <taxon>Anaerobacillus</taxon>
    </lineage>
</organism>
<keyword evidence="3 9" id="KW-0032">Aminotransferase</keyword>
<keyword evidence="10" id="KW-1185">Reference proteome</keyword>
<comment type="cofactor">
    <cofactor evidence="1">
        <name>pyridoxal 5'-phosphate</name>
        <dbReference type="ChEBI" id="CHEBI:597326"/>
    </cofactor>
</comment>
<dbReference type="SUPFAM" id="SSF53383">
    <property type="entry name" value="PLP-dependent transferases"/>
    <property type="match status" value="1"/>
</dbReference>
<dbReference type="AlphaFoldDB" id="A0A4Q0VSN2"/>
<keyword evidence="7" id="KW-0804">Transcription</keyword>
<keyword evidence="5" id="KW-0805">Transcription regulation</keyword>
<protein>
    <submittedName>
        <fullName evidence="9">PLP-dependent aminotransferase family protein</fullName>
    </submittedName>
</protein>
<dbReference type="GO" id="GO:0003700">
    <property type="term" value="F:DNA-binding transcription factor activity"/>
    <property type="evidence" value="ECO:0007669"/>
    <property type="project" value="InterPro"/>
</dbReference>
<dbReference type="InterPro" id="IPR000524">
    <property type="entry name" value="Tscrpt_reg_HTH_GntR"/>
</dbReference>
<name>A0A4Q0VSN2_9BACI</name>
<dbReference type="GO" id="GO:0030170">
    <property type="term" value="F:pyridoxal phosphate binding"/>
    <property type="evidence" value="ECO:0007669"/>
    <property type="project" value="InterPro"/>
</dbReference>
<dbReference type="InterPro" id="IPR015421">
    <property type="entry name" value="PyrdxlP-dep_Trfase_major"/>
</dbReference>
<evidence type="ECO:0000313" key="9">
    <source>
        <dbReference type="EMBL" id="RXI99812.1"/>
    </source>
</evidence>
<evidence type="ECO:0000256" key="2">
    <source>
        <dbReference type="ARBA" id="ARBA00005384"/>
    </source>
</evidence>
<evidence type="ECO:0000259" key="8">
    <source>
        <dbReference type="PROSITE" id="PS50949"/>
    </source>
</evidence>
<dbReference type="PANTHER" id="PTHR46577:SF1">
    <property type="entry name" value="HTH-TYPE TRANSCRIPTIONAL REGULATORY PROTEIN GABR"/>
    <property type="match status" value="1"/>
</dbReference>
<evidence type="ECO:0000256" key="5">
    <source>
        <dbReference type="ARBA" id="ARBA00023015"/>
    </source>
</evidence>
<comment type="similarity">
    <text evidence="2">In the C-terminal section; belongs to the class-I pyridoxal-phosphate-dependent aminotransferase family.</text>
</comment>
<dbReference type="Gene3D" id="1.10.10.10">
    <property type="entry name" value="Winged helix-like DNA-binding domain superfamily/Winged helix DNA-binding domain"/>
    <property type="match status" value="1"/>
</dbReference>
<feature type="domain" description="HTH gntR-type" evidence="8">
    <location>
        <begin position="15"/>
        <end position="83"/>
    </location>
</feature>
<evidence type="ECO:0000256" key="6">
    <source>
        <dbReference type="ARBA" id="ARBA00023125"/>
    </source>
</evidence>
<dbReference type="CDD" id="cd07377">
    <property type="entry name" value="WHTH_GntR"/>
    <property type="match status" value="1"/>
</dbReference>
<gene>
    <name evidence="9" type="ORF">DS745_13085</name>
</gene>
<comment type="caution">
    <text evidence="9">The sequence shown here is derived from an EMBL/GenBank/DDBJ whole genome shotgun (WGS) entry which is preliminary data.</text>
</comment>
<dbReference type="CDD" id="cd00609">
    <property type="entry name" value="AAT_like"/>
    <property type="match status" value="1"/>
</dbReference>
<dbReference type="Pfam" id="PF00392">
    <property type="entry name" value="GntR"/>
    <property type="match status" value="1"/>
</dbReference>
<dbReference type="InterPro" id="IPR036388">
    <property type="entry name" value="WH-like_DNA-bd_sf"/>
</dbReference>
<dbReference type="SUPFAM" id="SSF46785">
    <property type="entry name" value="Winged helix' DNA-binding domain"/>
    <property type="match status" value="1"/>
</dbReference>
<evidence type="ECO:0000256" key="4">
    <source>
        <dbReference type="ARBA" id="ARBA00022898"/>
    </source>
</evidence>
<keyword evidence="6" id="KW-0238">DNA-binding</keyword>
<evidence type="ECO:0000313" key="10">
    <source>
        <dbReference type="Proteomes" id="UP000290649"/>
    </source>
</evidence>
<dbReference type="InterPro" id="IPR051446">
    <property type="entry name" value="HTH_trans_reg/aminotransferase"/>
</dbReference>
<dbReference type="PANTHER" id="PTHR46577">
    <property type="entry name" value="HTH-TYPE TRANSCRIPTIONAL REGULATORY PROTEIN GABR"/>
    <property type="match status" value="1"/>
</dbReference>
<dbReference type="PRINTS" id="PR00035">
    <property type="entry name" value="HTHGNTR"/>
</dbReference>
<dbReference type="PROSITE" id="PS50949">
    <property type="entry name" value="HTH_GNTR"/>
    <property type="match status" value="1"/>
</dbReference>
<proteinExistence type="inferred from homology"/>
<keyword evidence="9" id="KW-0808">Transferase</keyword>
<dbReference type="Proteomes" id="UP000290649">
    <property type="component" value="Unassembled WGS sequence"/>
</dbReference>
<dbReference type="Gene3D" id="3.40.640.10">
    <property type="entry name" value="Type I PLP-dependent aspartate aminotransferase-like (Major domain)"/>
    <property type="match status" value="1"/>
</dbReference>
<evidence type="ECO:0000256" key="7">
    <source>
        <dbReference type="ARBA" id="ARBA00023163"/>
    </source>
</evidence>
<evidence type="ECO:0000256" key="3">
    <source>
        <dbReference type="ARBA" id="ARBA00022576"/>
    </source>
</evidence>
<dbReference type="InterPro" id="IPR015424">
    <property type="entry name" value="PyrdxlP-dep_Trfase"/>
</dbReference>